<dbReference type="RefSeq" id="XP_001011621.3">
    <property type="nucleotide sequence ID" value="XM_001011621.3"/>
</dbReference>
<feature type="coiled-coil region" evidence="4">
    <location>
        <begin position="830"/>
        <end position="857"/>
    </location>
</feature>
<dbReference type="HOGENOM" id="CLU_233880_0_0_1"/>
<dbReference type="PANTHER" id="PTHR24107">
    <property type="entry name" value="YNEIN REGULATORY COMPLEX SUBUNIT 5"/>
    <property type="match status" value="1"/>
</dbReference>
<name>Q232B6_TETTS</name>
<evidence type="ECO:0000313" key="6">
    <source>
        <dbReference type="Proteomes" id="UP000009168"/>
    </source>
</evidence>
<dbReference type="KEGG" id="tet:TTHERM_01302830"/>
<evidence type="ECO:0000256" key="4">
    <source>
        <dbReference type="SAM" id="Coils"/>
    </source>
</evidence>
<dbReference type="InterPro" id="IPR032675">
    <property type="entry name" value="LRR_dom_sf"/>
</dbReference>
<sequence>MQSLKQNSSIQTLDLAFSNFIKQSQGIALCESLNHMSELKQLNFTTDLTSNKIDILNQILESIGKIQSLKELDLHFKTVNVFTDRKQELALSHLGQLKLLSLSINIESMLFSNEFLELGMALQRQNDLQKLKILIRFQEKKKQGFGFGFQASQQQPPEENNEIESIEDFINGINTLTNLKELHYGIAHDSTRIILNQILQSLQNLKNLEVFNLYNNEKYEGSQMVQLSEAISFMKKLKILNYQSLFWQKTIQKQIQQFQTLQNLEQLFLNIDCNYLNKSIVGLEQMFSNLFQLKTAHLKVFITKDNQSLLQDLFKGLQNLRNLQDLQINLGNYEFTDKGADLFHQACSGLENLREMFFENFNIKRDFTEEGIQSFRDGFSKLRKLKFLTVFLNVPCIEINQIIQGIFSNIYLCAVYLNFQMKAEFDFNSIKIEKPIKEKSIVESKNRNKSNLTNLQLSFRYAQQCQVDDFMKFYEKFEDFENLNSLTISHDWDISQNSSQFIECTKMFVNFYRSFKQFRKMKELKIELTNSSYNFEEIPIQNMKYLTNLAKLELILLKNNIHSYHLLFDQLEYFIHLQYLKIQISEETPFSKTAAISLGQSLTKLKKLLTLDLQLLQNCTIEIEGAIQIGTGIGYLNYLQSLKIYFGDLCEINEIGALKIAEGISKISTLNYLSLDIGQKNKVSKKAGAALASSIKNSKNLTDLFFQIQYDNTNYQGQQFLNEISKSLSELKQIKQLMLSISFDENLEYCPEQLKQFISFTCTKEVTLVIENEYQQQKTYLKSEDSACNIQFIFQYDLPQPVFFAKVEIESLQNVSKDIQLGIQFKLNQNSSKNDHILNLKNEIQKLQVRNLKLNLEYFQFQDQFLDQLILPILQNQQLTKFALILNQKQASDINAEVFTQIGKHLNNLNLIELKLVLKESQNSLSQFFKKSQLILKQLKYSKTLVNLSVYKFFFGKSIQNYKRYIDRLVKFEQFFND</sequence>
<keyword evidence="3" id="KW-0206">Cytoskeleton</keyword>
<dbReference type="AlphaFoldDB" id="Q232B6"/>
<dbReference type="Proteomes" id="UP000009168">
    <property type="component" value="Unassembled WGS sequence"/>
</dbReference>
<evidence type="ECO:0000256" key="3">
    <source>
        <dbReference type="ARBA" id="ARBA00023212"/>
    </source>
</evidence>
<keyword evidence="4" id="KW-0175">Coiled coil</keyword>
<dbReference type="EMBL" id="GG662782">
    <property type="protein sequence ID" value="EAR91376.3"/>
    <property type="molecule type" value="Genomic_DNA"/>
</dbReference>
<dbReference type="GO" id="GO:0005856">
    <property type="term" value="C:cytoskeleton"/>
    <property type="evidence" value="ECO:0007669"/>
    <property type="project" value="UniProtKB-SubCell"/>
</dbReference>
<reference evidence="6" key="1">
    <citation type="journal article" date="2006" name="PLoS Biol.">
        <title>Macronuclear genome sequence of the ciliate Tetrahymena thermophila, a model eukaryote.</title>
        <authorList>
            <person name="Eisen J.A."/>
            <person name="Coyne R.S."/>
            <person name="Wu M."/>
            <person name="Wu D."/>
            <person name="Thiagarajan M."/>
            <person name="Wortman J.R."/>
            <person name="Badger J.H."/>
            <person name="Ren Q."/>
            <person name="Amedeo P."/>
            <person name="Jones K.M."/>
            <person name="Tallon L.J."/>
            <person name="Delcher A.L."/>
            <person name="Salzberg S.L."/>
            <person name="Silva J.C."/>
            <person name="Haas B.J."/>
            <person name="Majoros W.H."/>
            <person name="Farzad M."/>
            <person name="Carlton J.M."/>
            <person name="Smith R.K. Jr."/>
            <person name="Garg J."/>
            <person name="Pearlman R.E."/>
            <person name="Karrer K.M."/>
            <person name="Sun L."/>
            <person name="Manning G."/>
            <person name="Elde N.C."/>
            <person name="Turkewitz A.P."/>
            <person name="Asai D.J."/>
            <person name="Wilkes D.E."/>
            <person name="Wang Y."/>
            <person name="Cai H."/>
            <person name="Collins K."/>
            <person name="Stewart B.A."/>
            <person name="Lee S.R."/>
            <person name="Wilamowska K."/>
            <person name="Weinberg Z."/>
            <person name="Ruzzo W.L."/>
            <person name="Wloga D."/>
            <person name="Gaertig J."/>
            <person name="Frankel J."/>
            <person name="Tsao C.-C."/>
            <person name="Gorovsky M.A."/>
            <person name="Keeling P.J."/>
            <person name="Waller R.F."/>
            <person name="Patron N.J."/>
            <person name="Cherry J.M."/>
            <person name="Stover N.A."/>
            <person name="Krieger C.J."/>
            <person name="del Toro C."/>
            <person name="Ryder H.F."/>
            <person name="Williamson S.C."/>
            <person name="Barbeau R.A."/>
            <person name="Hamilton E.P."/>
            <person name="Orias E."/>
        </authorList>
    </citation>
    <scope>NUCLEOTIDE SEQUENCE [LARGE SCALE GENOMIC DNA]</scope>
    <source>
        <strain evidence="6">SB210</strain>
    </source>
</reference>
<dbReference type="SUPFAM" id="SSF52047">
    <property type="entry name" value="RNI-like"/>
    <property type="match status" value="3"/>
</dbReference>
<protein>
    <recommendedName>
        <fullName evidence="7">Kinase domain protein</fullName>
    </recommendedName>
</protein>
<comment type="subcellular location">
    <subcellularLocation>
        <location evidence="1">Cytoplasm</location>
        <location evidence="1">Cytoskeleton</location>
    </subcellularLocation>
</comment>
<evidence type="ECO:0000313" key="5">
    <source>
        <dbReference type="EMBL" id="EAR91376.3"/>
    </source>
</evidence>
<dbReference type="GeneID" id="7834134"/>
<evidence type="ECO:0000256" key="2">
    <source>
        <dbReference type="ARBA" id="ARBA00022490"/>
    </source>
</evidence>
<dbReference type="Gene3D" id="3.80.10.10">
    <property type="entry name" value="Ribonuclease Inhibitor"/>
    <property type="match status" value="3"/>
</dbReference>
<keyword evidence="2" id="KW-0963">Cytoplasm</keyword>
<evidence type="ECO:0008006" key="7">
    <source>
        <dbReference type="Google" id="ProtNLM"/>
    </source>
</evidence>
<dbReference type="InParanoid" id="Q232B6"/>
<evidence type="ECO:0000256" key="1">
    <source>
        <dbReference type="ARBA" id="ARBA00004245"/>
    </source>
</evidence>
<proteinExistence type="predicted"/>
<dbReference type="InterPro" id="IPR052410">
    <property type="entry name" value="DRC5"/>
</dbReference>
<gene>
    <name evidence="5" type="ORF">TTHERM_01302830</name>
</gene>
<organism evidence="5 6">
    <name type="scientific">Tetrahymena thermophila (strain SB210)</name>
    <dbReference type="NCBI Taxonomy" id="312017"/>
    <lineage>
        <taxon>Eukaryota</taxon>
        <taxon>Sar</taxon>
        <taxon>Alveolata</taxon>
        <taxon>Ciliophora</taxon>
        <taxon>Intramacronucleata</taxon>
        <taxon>Oligohymenophorea</taxon>
        <taxon>Hymenostomatida</taxon>
        <taxon>Tetrahymenina</taxon>
        <taxon>Tetrahymenidae</taxon>
        <taxon>Tetrahymena</taxon>
    </lineage>
</organism>
<keyword evidence="6" id="KW-1185">Reference proteome</keyword>
<accession>Q232B6</accession>